<dbReference type="KEGG" id="xak:KIMC2_12610"/>
<evidence type="ECO:0000313" key="3">
    <source>
        <dbReference type="Proteomes" id="UP001321804"/>
    </source>
</evidence>
<sequence>MKKIINTYKSYDLKDKIMIWVSLILVVYSLYWIFAEHAKNPILLIIVDILLVWGVIRDAKIKDRPTL</sequence>
<dbReference type="RefSeq" id="WP_317695067.1">
    <property type="nucleotide sequence ID" value="NZ_AP026801.1"/>
</dbReference>
<dbReference type="AlphaFoldDB" id="A0AAU9CRX9"/>
<keyword evidence="1" id="KW-0472">Membrane</keyword>
<feature type="transmembrane region" description="Helical" evidence="1">
    <location>
        <begin position="40"/>
        <end position="56"/>
    </location>
</feature>
<evidence type="ECO:0000256" key="1">
    <source>
        <dbReference type="SAM" id="Phobius"/>
    </source>
</evidence>
<keyword evidence="1" id="KW-0812">Transmembrane</keyword>
<keyword evidence="3" id="KW-1185">Reference proteome</keyword>
<keyword evidence="1" id="KW-1133">Transmembrane helix</keyword>
<feature type="transmembrane region" description="Helical" evidence="1">
    <location>
        <begin position="17"/>
        <end position="34"/>
    </location>
</feature>
<gene>
    <name evidence="2" type="ORF">KIMC2_12610</name>
</gene>
<protein>
    <submittedName>
        <fullName evidence="2">Uncharacterized protein</fullName>
    </submittedName>
</protein>
<organism evidence="2 3">
    <name type="scientific">Xylocopilactobacillus apis</name>
    <dbReference type="NCBI Taxonomy" id="2932183"/>
    <lineage>
        <taxon>Bacteria</taxon>
        <taxon>Bacillati</taxon>
        <taxon>Bacillota</taxon>
        <taxon>Bacilli</taxon>
        <taxon>Lactobacillales</taxon>
        <taxon>Lactobacillaceae</taxon>
        <taxon>Xylocopilactobacillus</taxon>
    </lineage>
</organism>
<accession>A0AAU9CRX9</accession>
<dbReference type="EMBL" id="AP026801">
    <property type="protein sequence ID" value="BDR56699.1"/>
    <property type="molecule type" value="Genomic_DNA"/>
</dbReference>
<name>A0AAU9CRX9_9LACO</name>
<evidence type="ECO:0000313" key="2">
    <source>
        <dbReference type="EMBL" id="BDR56699.1"/>
    </source>
</evidence>
<proteinExistence type="predicted"/>
<reference evidence="2 3" key="1">
    <citation type="journal article" date="2023" name="Microbiol. Spectr.">
        <title>Symbiosis of Carpenter Bees with Uncharacterized Lactic Acid Bacteria Showing NAD Auxotrophy.</title>
        <authorList>
            <person name="Kawasaki S."/>
            <person name="Ozawa K."/>
            <person name="Mori T."/>
            <person name="Yamamoto A."/>
            <person name="Ito M."/>
            <person name="Ohkuma M."/>
            <person name="Sakamoto M."/>
            <person name="Matsutani M."/>
        </authorList>
    </citation>
    <scope>NUCLEOTIDE SEQUENCE [LARGE SCALE GENOMIC DNA]</scope>
    <source>
        <strain evidence="2 3">KimC2</strain>
    </source>
</reference>
<dbReference type="Proteomes" id="UP001321804">
    <property type="component" value="Chromosome"/>
</dbReference>